<protein>
    <submittedName>
        <fullName evidence="7">Membrane protein</fullName>
    </submittedName>
</protein>
<accession>A0A0S4FSU8</accession>
<keyword evidence="4 6" id="KW-1133">Transmembrane helix</keyword>
<dbReference type="AlphaFoldDB" id="A0A0S4FSU8"/>
<reference evidence="7" key="1">
    <citation type="submission" date="2014-09" db="EMBL/GenBank/DDBJ databases">
        <authorList>
            <person name="Wibberg D."/>
        </authorList>
    </citation>
    <scope>NUCLEOTIDE SEQUENCE [LARGE SCALE GENOMIC DNA]</scope>
    <source>
        <strain evidence="7">Mb9</strain>
    </source>
</reference>
<comment type="subcellular location">
    <subcellularLocation>
        <location evidence="1">Cell membrane</location>
        <topology evidence="1">Multi-pass membrane protein</topology>
    </subcellularLocation>
</comment>
<dbReference type="RefSeq" id="WP_060537775.1">
    <property type="nucleotide sequence ID" value="NZ_LN734822.1"/>
</dbReference>
<dbReference type="PANTHER" id="PTHR30250">
    <property type="entry name" value="PST FAMILY PREDICTED COLANIC ACID TRANSPORTER"/>
    <property type="match status" value="1"/>
</dbReference>
<evidence type="ECO:0000256" key="4">
    <source>
        <dbReference type="ARBA" id="ARBA00022989"/>
    </source>
</evidence>
<evidence type="ECO:0000256" key="1">
    <source>
        <dbReference type="ARBA" id="ARBA00004651"/>
    </source>
</evidence>
<dbReference type="GeneID" id="26739604"/>
<feature type="transmembrane region" description="Helical" evidence="6">
    <location>
        <begin position="321"/>
        <end position="346"/>
    </location>
</feature>
<feature type="transmembrane region" description="Helical" evidence="6">
    <location>
        <begin position="63"/>
        <end position="84"/>
    </location>
</feature>
<proteinExistence type="predicted"/>
<feature type="transmembrane region" description="Helical" evidence="6">
    <location>
        <begin position="384"/>
        <end position="406"/>
    </location>
</feature>
<feature type="transmembrane region" description="Helical" evidence="6">
    <location>
        <begin position="412"/>
        <end position="434"/>
    </location>
</feature>
<dbReference type="PANTHER" id="PTHR30250:SF11">
    <property type="entry name" value="O-ANTIGEN TRANSPORTER-RELATED"/>
    <property type="match status" value="1"/>
</dbReference>
<dbReference type="Proteomes" id="UP000062768">
    <property type="component" value="Chromosome I"/>
</dbReference>
<dbReference type="Pfam" id="PF01943">
    <property type="entry name" value="Polysacc_synt"/>
    <property type="match status" value="1"/>
</dbReference>
<feature type="transmembrane region" description="Helical" evidence="6">
    <location>
        <begin position="146"/>
        <end position="170"/>
    </location>
</feature>
<evidence type="ECO:0000313" key="7">
    <source>
        <dbReference type="EMBL" id="CEL24996.1"/>
    </source>
</evidence>
<evidence type="ECO:0000313" key="8">
    <source>
        <dbReference type="Proteomes" id="UP000062768"/>
    </source>
</evidence>
<sequence>MLDLRMQLKKIIGNLTEQENTSLKTKLIYGVFWNFISALASQGFPLIAAIVSARLLGTAGYGQLTMISSTVVLFSTFAGLGLGVTSTKYIAQYYLDDPERTGRIMGLTNLFGIISGSLMCIILFIMSPWLATNMLAAPDLSGALRIASLLLIFNTIVGIQSGSIAGFGAFKDLAKIAIFQGIISASLTVAGVYFFGLTGAIIAMVINSIINTILYKSSINNLVKRFKIKIDYLKSWKEKEIIWKLSIPSMLSGVMVGPVMWIANIIIINNPDGYSQLGIFNAAYQWKTMLAFVPTVIGGVLLPLVSANINKENKSLEAVNILASWIIVIVIALPLLAFPEIIAFFYGPEYSSAIFLQSISAMMLVSCILAYKEGIARKLIAKNLMWWGFLSNLVWGVLFLISIIIFQNLGALGLSLSYIISYSINTVIFVPFYISRKVVPLDLLISKEVIVIWVVLIIQTTTSLINIDIWIRLVNLILSIGILILVFNRILKINKKKIEI</sequence>
<keyword evidence="3 6" id="KW-0812">Transmembrane</keyword>
<evidence type="ECO:0000256" key="3">
    <source>
        <dbReference type="ARBA" id="ARBA00022692"/>
    </source>
</evidence>
<evidence type="ECO:0000256" key="5">
    <source>
        <dbReference type="ARBA" id="ARBA00023136"/>
    </source>
</evidence>
<evidence type="ECO:0000256" key="6">
    <source>
        <dbReference type="SAM" id="Phobius"/>
    </source>
</evidence>
<name>A0A0S4FSU8_METFO</name>
<keyword evidence="8" id="KW-1185">Reference proteome</keyword>
<dbReference type="GO" id="GO:0005886">
    <property type="term" value="C:plasma membrane"/>
    <property type="evidence" value="ECO:0007669"/>
    <property type="project" value="UniProtKB-SubCell"/>
</dbReference>
<feature type="transmembrane region" description="Helical" evidence="6">
    <location>
        <begin position="27"/>
        <end position="51"/>
    </location>
</feature>
<keyword evidence="5 6" id="KW-0472">Membrane</keyword>
<feature type="transmembrane region" description="Helical" evidence="6">
    <location>
        <begin position="352"/>
        <end position="372"/>
    </location>
</feature>
<feature type="transmembrane region" description="Helical" evidence="6">
    <location>
        <begin position="441"/>
        <end position="458"/>
    </location>
</feature>
<feature type="transmembrane region" description="Helical" evidence="6">
    <location>
        <begin position="470"/>
        <end position="491"/>
    </location>
</feature>
<gene>
    <name evidence="7" type="ORF">MB9_1359</name>
</gene>
<organism evidence="7 8">
    <name type="scientific">Methanobacterium formicicum</name>
    <dbReference type="NCBI Taxonomy" id="2162"/>
    <lineage>
        <taxon>Archaea</taxon>
        <taxon>Methanobacteriati</taxon>
        <taxon>Methanobacteriota</taxon>
        <taxon>Methanomada group</taxon>
        <taxon>Methanobacteria</taxon>
        <taxon>Methanobacteriales</taxon>
        <taxon>Methanobacteriaceae</taxon>
        <taxon>Methanobacterium</taxon>
    </lineage>
</organism>
<dbReference type="PATRIC" id="fig|2162.10.peg.1422"/>
<feature type="transmembrane region" description="Helical" evidence="6">
    <location>
        <begin position="177"/>
        <end position="195"/>
    </location>
</feature>
<feature type="transmembrane region" description="Helical" evidence="6">
    <location>
        <begin position="288"/>
        <end position="309"/>
    </location>
</feature>
<dbReference type="EMBL" id="LN734822">
    <property type="protein sequence ID" value="CEL24996.1"/>
    <property type="molecule type" value="Genomic_DNA"/>
</dbReference>
<feature type="transmembrane region" description="Helical" evidence="6">
    <location>
        <begin position="241"/>
        <end position="268"/>
    </location>
</feature>
<feature type="transmembrane region" description="Helical" evidence="6">
    <location>
        <begin position="104"/>
        <end position="126"/>
    </location>
</feature>
<dbReference type="InterPro" id="IPR002797">
    <property type="entry name" value="Polysacc_synth"/>
</dbReference>
<dbReference type="InterPro" id="IPR050833">
    <property type="entry name" value="Poly_Biosynth_Transport"/>
</dbReference>
<evidence type="ECO:0000256" key="2">
    <source>
        <dbReference type="ARBA" id="ARBA00022475"/>
    </source>
</evidence>
<feature type="transmembrane region" description="Helical" evidence="6">
    <location>
        <begin position="201"/>
        <end position="220"/>
    </location>
</feature>
<keyword evidence="2" id="KW-1003">Cell membrane</keyword>